<comment type="caution">
    <text evidence="5">The sequence shown here is derived from an EMBL/GenBank/DDBJ whole genome shotgun (WGS) entry which is preliminary data.</text>
</comment>
<reference evidence="5" key="1">
    <citation type="submission" date="2022-01" db="EMBL/GenBank/DDBJ databases">
        <title>Genome Sequence Resource for Two Populations of Ditylenchus destructor, the Migratory Endoparasitic Phytonematode.</title>
        <authorList>
            <person name="Zhang H."/>
            <person name="Lin R."/>
            <person name="Xie B."/>
        </authorList>
    </citation>
    <scope>NUCLEOTIDE SEQUENCE</scope>
    <source>
        <strain evidence="5">BazhouSP</strain>
    </source>
</reference>
<dbReference type="EMBL" id="JAKKPZ010000007">
    <property type="protein sequence ID" value="KAI1719072.1"/>
    <property type="molecule type" value="Genomic_DNA"/>
</dbReference>
<organism evidence="5 6">
    <name type="scientific">Ditylenchus destructor</name>
    <dbReference type="NCBI Taxonomy" id="166010"/>
    <lineage>
        <taxon>Eukaryota</taxon>
        <taxon>Metazoa</taxon>
        <taxon>Ecdysozoa</taxon>
        <taxon>Nematoda</taxon>
        <taxon>Chromadorea</taxon>
        <taxon>Rhabditida</taxon>
        <taxon>Tylenchina</taxon>
        <taxon>Tylenchomorpha</taxon>
        <taxon>Sphaerularioidea</taxon>
        <taxon>Anguinidae</taxon>
        <taxon>Anguininae</taxon>
        <taxon>Ditylenchus</taxon>
    </lineage>
</organism>
<sequence length="291" mass="32829">MEKMIQNTPNKNKSHHGTYIGHVTQIDGTHGFIDESIVFHVRAVHGPSVIAGAVVIYDLEYNPDMHIKWSASSLTLAKAKWERESSQSTRKSMVMQELIQTQTNFEQFIDKHNHTVETLVNKIDQQNVQLSQLSREIQSLREQMSSLKQNNITRVNSPNSVAQSEGNNQFRKRNGQNNCGRRHYNNARQNNPSGHGPSSNKTHGRLPCINKLISREFSSKSTDQRQWTARGEGIFTDSEYSDSDDNNEVVSNVCLPKPIDILEANSNPENVEEQTANDDNILAKCLSSVCL</sequence>
<protein>
    <submittedName>
        <fullName evidence="5">S1-like domain-containing protein</fullName>
    </submittedName>
</protein>
<evidence type="ECO:0000313" key="6">
    <source>
        <dbReference type="Proteomes" id="UP001201812"/>
    </source>
</evidence>
<accession>A0AAD4N6T2</accession>
<evidence type="ECO:0000256" key="2">
    <source>
        <dbReference type="ARBA" id="ARBA00022490"/>
    </source>
</evidence>
<gene>
    <name evidence="5" type="ORF">DdX_06196</name>
</gene>
<name>A0AAD4N6T2_9BILA</name>
<feature type="compositionally biased region" description="Basic residues" evidence="3">
    <location>
        <begin position="170"/>
        <end position="185"/>
    </location>
</feature>
<feature type="domain" description="S1-like RNA binding" evidence="4">
    <location>
        <begin position="18"/>
        <end position="72"/>
    </location>
</feature>
<proteinExistence type="predicted"/>
<comment type="subcellular location">
    <subcellularLocation>
        <location evidence="1">Cytoplasm</location>
    </subcellularLocation>
</comment>
<dbReference type="InterPro" id="IPR025223">
    <property type="entry name" value="S1-like_RNA-bd_dom"/>
</dbReference>
<evidence type="ECO:0000259" key="4">
    <source>
        <dbReference type="Pfam" id="PF14444"/>
    </source>
</evidence>
<evidence type="ECO:0000256" key="1">
    <source>
        <dbReference type="ARBA" id="ARBA00004496"/>
    </source>
</evidence>
<dbReference type="AlphaFoldDB" id="A0AAD4N6T2"/>
<keyword evidence="2" id="KW-0963">Cytoplasm</keyword>
<dbReference type="Pfam" id="PF14444">
    <property type="entry name" value="S1-like"/>
    <property type="match status" value="1"/>
</dbReference>
<keyword evidence="6" id="KW-1185">Reference proteome</keyword>
<feature type="compositionally biased region" description="Polar residues" evidence="3">
    <location>
        <begin position="186"/>
        <end position="201"/>
    </location>
</feature>
<feature type="region of interest" description="Disordered" evidence="3">
    <location>
        <begin position="148"/>
        <end position="205"/>
    </location>
</feature>
<evidence type="ECO:0000313" key="5">
    <source>
        <dbReference type="EMBL" id="KAI1719072.1"/>
    </source>
</evidence>
<dbReference type="GO" id="GO:0005737">
    <property type="term" value="C:cytoplasm"/>
    <property type="evidence" value="ECO:0007669"/>
    <property type="project" value="UniProtKB-SubCell"/>
</dbReference>
<dbReference type="Proteomes" id="UP001201812">
    <property type="component" value="Unassembled WGS sequence"/>
</dbReference>
<evidence type="ECO:0000256" key="3">
    <source>
        <dbReference type="SAM" id="MobiDB-lite"/>
    </source>
</evidence>
<feature type="compositionally biased region" description="Polar residues" evidence="3">
    <location>
        <begin position="148"/>
        <end position="169"/>
    </location>
</feature>